<gene>
    <name evidence="3" type="ORF">FGL89_00140</name>
</gene>
<dbReference type="OMA" id="WELTYID"/>
<sequence length="177" mass="20623">MMQFKDDIRIRQPKKHDHVHWARIWFILVGIGIILAALSLGYSYLSLSPMRHEENRLQRLVKEKTDIATVQKVNVNYRQQTTYAVIGTTSSGKEKVAIVHAKNNSITMHNRSNGMSNDQIRRLIVKNYKPRKIYSVNISEYKRALVWEVSYKGENETLNYVTLDFKTGKPYRVIKGL</sequence>
<dbReference type="Gene3D" id="3.10.450.40">
    <property type="match status" value="2"/>
</dbReference>
<evidence type="ECO:0000259" key="2">
    <source>
        <dbReference type="Pfam" id="PF17881"/>
    </source>
</evidence>
<evidence type="ECO:0000313" key="3">
    <source>
        <dbReference type="EMBL" id="QEA32656.1"/>
    </source>
</evidence>
<dbReference type="EMBL" id="CP042374">
    <property type="protein sequence ID" value="QEA32656.1"/>
    <property type="molecule type" value="Genomic_DNA"/>
</dbReference>
<feature type="transmembrane region" description="Helical" evidence="1">
    <location>
        <begin position="21"/>
        <end position="45"/>
    </location>
</feature>
<keyword evidence="1" id="KW-0812">Transmembrane</keyword>
<feature type="domain" description="Cell wall elongation regulator TseB-like" evidence="2">
    <location>
        <begin position="60"/>
        <end position="99"/>
    </location>
</feature>
<keyword evidence="1" id="KW-0472">Membrane</keyword>
<dbReference type="InterPro" id="IPR041401">
    <property type="entry name" value="TseB-like_dom"/>
</dbReference>
<dbReference type="Pfam" id="PF17881">
    <property type="entry name" value="TseB"/>
    <property type="match status" value="1"/>
</dbReference>
<organism evidence="3 4">
    <name type="scientific">Leuconostoc carnosum</name>
    <dbReference type="NCBI Taxonomy" id="1252"/>
    <lineage>
        <taxon>Bacteria</taxon>
        <taxon>Bacillati</taxon>
        <taxon>Bacillota</taxon>
        <taxon>Bacilli</taxon>
        <taxon>Lactobacillales</taxon>
        <taxon>Lactobacillaceae</taxon>
        <taxon>Leuconostoc</taxon>
    </lineage>
</organism>
<dbReference type="InterPro" id="IPR046350">
    <property type="entry name" value="Cystatin_sf"/>
</dbReference>
<dbReference type="SUPFAM" id="SSF54403">
    <property type="entry name" value="Cystatin/monellin"/>
    <property type="match status" value="2"/>
</dbReference>
<protein>
    <recommendedName>
        <fullName evidence="2">Cell wall elongation regulator TseB-like domain-containing protein</fullName>
    </recommendedName>
</protein>
<dbReference type="GeneID" id="61186127"/>
<dbReference type="RefSeq" id="WP_014974480.1">
    <property type="nucleotide sequence ID" value="NZ_CP042374.1"/>
</dbReference>
<keyword evidence="1" id="KW-1133">Transmembrane helix</keyword>
<evidence type="ECO:0000256" key="1">
    <source>
        <dbReference type="SAM" id="Phobius"/>
    </source>
</evidence>
<name>A0AAE6IKV8_LEUCA</name>
<dbReference type="AlphaFoldDB" id="A0AAE6IKV8"/>
<evidence type="ECO:0000313" key="4">
    <source>
        <dbReference type="Proteomes" id="UP000321332"/>
    </source>
</evidence>
<dbReference type="Proteomes" id="UP000321332">
    <property type="component" value="Chromosome"/>
</dbReference>
<accession>A0AAE6IKV8</accession>
<reference evidence="3 4" key="1">
    <citation type="submission" date="2019-06" db="EMBL/GenBank/DDBJ databases">
        <title>Genome analyses of bacteria isolated from kimchi.</title>
        <authorList>
            <person name="Lee S."/>
            <person name="Ahn S."/>
            <person name="Roh S."/>
        </authorList>
    </citation>
    <scope>NUCLEOTIDE SEQUENCE [LARGE SCALE GENOMIC DNA]</scope>
    <source>
        <strain evidence="3 4">CBA3620</strain>
    </source>
</reference>
<proteinExistence type="predicted"/>